<name>A0AAV4TLJ9_CAEEX</name>
<dbReference type="EMBL" id="BPLR01011203">
    <property type="protein sequence ID" value="GIY44838.1"/>
    <property type="molecule type" value="Genomic_DNA"/>
</dbReference>
<evidence type="ECO:0000256" key="2">
    <source>
        <dbReference type="SAM" id="SignalP"/>
    </source>
</evidence>
<dbReference type="PANTHER" id="PTHR47327:SF7">
    <property type="entry name" value="GH08941P"/>
    <property type="match status" value="1"/>
</dbReference>
<dbReference type="AlphaFoldDB" id="A0AAV4TLJ9"/>
<comment type="caution">
    <text evidence="4">The sequence shown here is derived from an EMBL/GenBank/DDBJ whole genome shotgun (WGS) entry which is preliminary data.</text>
</comment>
<dbReference type="Pfam" id="PF00024">
    <property type="entry name" value="PAN_1"/>
    <property type="match status" value="5"/>
</dbReference>
<dbReference type="PANTHER" id="PTHR47327">
    <property type="entry name" value="FI18240P1-RELATED"/>
    <property type="match status" value="1"/>
</dbReference>
<feature type="region of interest" description="Disordered" evidence="1">
    <location>
        <begin position="564"/>
        <end position="594"/>
    </location>
</feature>
<dbReference type="InterPro" id="IPR052774">
    <property type="entry name" value="Celegans_DevNeuronal_Protein"/>
</dbReference>
<feature type="domain" description="Apple" evidence="3">
    <location>
        <begin position="28"/>
        <end position="113"/>
    </location>
</feature>
<keyword evidence="5" id="KW-1185">Reference proteome</keyword>
<dbReference type="SMART" id="SM00473">
    <property type="entry name" value="PAN_AP"/>
    <property type="match status" value="6"/>
</dbReference>
<evidence type="ECO:0000259" key="3">
    <source>
        <dbReference type="PROSITE" id="PS50948"/>
    </source>
</evidence>
<dbReference type="InterPro" id="IPR003609">
    <property type="entry name" value="Pan_app"/>
</dbReference>
<dbReference type="Proteomes" id="UP001054945">
    <property type="component" value="Unassembled WGS sequence"/>
</dbReference>
<dbReference type="PROSITE" id="PS50948">
    <property type="entry name" value="PAN"/>
    <property type="match status" value="5"/>
</dbReference>
<dbReference type="SUPFAM" id="SSF57414">
    <property type="entry name" value="Hairpin loop containing domain-like"/>
    <property type="match status" value="6"/>
</dbReference>
<dbReference type="CDD" id="cd01099">
    <property type="entry name" value="PAN_AP_HGF"/>
    <property type="match status" value="3"/>
</dbReference>
<feature type="domain" description="Apple" evidence="3">
    <location>
        <begin position="448"/>
        <end position="527"/>
    </location>
</feature>
<feature type="signal peptide" evidence="2">
    <location>
        <begin position="1"/>
        <end position="25"/>
    </location>
</feature>
<feature type="domain" description="Apple" evidence="3">
    <location>
        <begin position="219"/>
        <end position="295"/>
    </location>
</feature>
<proteinExistence type="predicted"/>
<feature type="domain" description="Apple" evidence="3">
    <location>
        <begin position="126"/>
        <end position="211"/>
    </location>
</feature>
<accession>A0AAV4TLJ9</accession>
<dbReference type="GO" id="GO:0009653">
    <property type="term" value="P:anatomical structure morphogenesis"/>
    <property type="evidence" value="ECO:0007669"/>
    <property type="project" value="TreeGrafter"/>
</dbReference>
<feature type="domain" description="Apple" evidence="3">
    <location>
        <begin position="300"/>
        <end position="387"/>
    </location>
</feature>
<feature type="chain" id="PRO_5043506656" description="Apple domain-containing protein" evidence="2">
    <location>
        <begin position="26"/>
        <end position="877"/>
    </location>
</feature>
<reference evidence="4 5" key="1">
    <citation type="submission" date="2021-06" db="EMBL/GenBank/DDBJ databases">
        <title>Caerostris extrusa draft genome.</title>
        <authorList>
            <person name="Kono N."/>
            <person name="Arakawa K."/>
        </authorList>
    </citation>
    <scope>NUCLEOTIDE SEQUENCE [LARGE SCALE GENOMIC DNA]</scope>
</reference>
<protein>
    <recommendedName>
        <fullName evidence="3">Apple domain-containing protein</fullName>
    </recommendedName>
</protein>
<gene>
    <name evidence="4" type="primary">AVEN_133694_1</name>
    <name evidence="4" type="ORF">CEXT_568891</name>
</gene>
<evidence type="ECO:0000313" key="5">
    <source>
        <dbReference type="Proteomes" id="UP001054945"/>
    </source>
</evidence>
<keyword evidence="2" id="KW-0732">Signal</keyword>
<evidence type="ECO:0000313" key="4">
    <source>
        <dbReference type="EMBL" id="GIY44838.1"/>
    </source>
</evidence>
<sequence>MANVPWFSLLTMVTISATLSFMADAQDCFGGIETFEKMVSMSFSGVVSYKSMLQQPGQAITRDCINLCKQQAACLSFSLNYTSSSCISYNVNSVGRGDDIVSSKAVNFYEKICFRGVSKQAFDSACRDRLWVFDRVHDAYLEGHVDKEARNVRTKEDCEKLCITEERFKCRSADYDEIQHTCRMSRETRRTKPNAFRVAAGSGRNYLENQCAPPPPASCRYETRSDVTLLTPDYLQFAASATDCMDQCDAETAFNCWSYSYVDNRCQLSGDSSVTWGKDVQLPIHPGAVYGELKCFFEQCDNGVMTFEKMTGVLLRSAQGTMMKVTKPGALGNTLECAQICLEDGTECPAFSDHYHNMRCDRLDRNSNGRTQELIARDGESYFEKICLQVVPVRTREFTCRSARYDEESGECKLSPADRRTDPMKYYRSEDARVSYLENSCLAVDTSCPYVETEDAYPTYANIIQTEGVSTLESCRALCNDLTRFSCRSFSYYSSALQCFLSGDDKASGGSAAIQRRPGIVYYERMCPQASTSETLPTDTTAPEVTVTSSVSIPTLGISSNTQAQFQEKETTLKTRPPYQPQEPSRNKERPECSPTERLIFEKLTGYEPFGVTSTLLYRGDSSTPGITAECVRRCQALSDCRSFVLDHQRFECSSVQDPPSIHPADFRSSIGKTFFGGLCVPEIGRRPSHGICHKNPYQTRCQHCIVKENATGEREFNCRSYTYWDRGAHGSVCMLSAESRLTGQGLDCLTEKELLFLLYVTLTLSKLILNLHFRSPELPPFKPPPPHKFSLPPPPPPPPIHPMPPPICSINQFTYEKVIGHDVRGGRERKNPTRVPIGVVQSCQSRMPKAWRKVSWFCGSVSKLPKLLCHSQRPNR</sequence>
<evidence type="ECO:0000256" key="1">
    <source>
        <dbReference type="SAM" id="MobiDB-lite"/>
    </source>
</evidence>
<dbReference type="Gene3D" id="3.50.4.10">
    <property type="entry name" value="Hepatocyte Growth Factor"/>
    <property type="match status" value="4"/>
</dbReference>
<organism evidence="4 5">
    <name type="scientific">Caerostris extrusa</name>
    <name type="common">Bark spider</name>
    <name type="synonym">Caerostris bankana</name>
    <dbReference type="NCBI Taxonomy" id="172846"/>
    <lineage>
        <taxon>Eukaryota</taxon>
        <taxon>Metazoa</taxon>
        <taxon>Ecdysozoa</taxon>
        <taxon>Arthropoda</taxon>
        <taxon>Chelicerata</taxon>
        <taxon>Arachnida</taxon>
        <taxon>Araneae</taxon>
        <taxon>Araneomorphae</taxon>
        <taxon>Entelegynae</taxon>
        <taxon>Araneoidea</taxon>
        <taxon>Araneidae</taxon>
        <taxon>Caerostris</taxon>
    </lineage>
</organism>